<dbReference type="InterPro" id="IPR036273">
    <property type="entry name" value="CRAL/TRIO_N_dom_sf"/>
</dbReference>
<dbReference type="PANTHER" id="PTHR45657">
    <property type="entry name" value="CRAL-TRIO DOMAIN-CONTAINING PROTEIN YKL091C-RELATED"/>
    <property type="match status" value="1"/>
</dbReference>
<dbReference type="VEuPathDB" id="TriTrypDB:LpyrH10_12_0440"/>
<dbReference type="SMART" id="SM00516">
    <property type="entry name" value="SEC14"/>
    <property type="match status" value="1"/>
</dbReference>
<dbReference type="InterPro" id="IPR036598">
    <property type="entry name" value="GOLD_dom_sf"/>
</dbReference>
<dbReference type="Proteomes" id="UP000037923">
    <property type="component" value="Unassembled WGS sequence"/>
</dbReference>
<proteinExistence type="predicted"/>
<protein>
    <recommendedName>
        <fullName evidence="1">CRAL-TRIO domain-containing protein</fullName>
    </recommendedName>
</protein>
<feature type="domain" description="CRAL-TRIO" evidence="1">
    <location>
        <begin position="133"/>
        <end position="326"/>
    </location>
</feature>
<sequence length="468" mass="53011">MSSVTPPQHRRYVELTPDKEQKISQLVQRMQQTYSPLPEQLQVLLRYAPRPADAPTPHNTIRHYCYCALISRNWDLQRAFAMLEENVAYRRQWRLDERSEMPTSISLRGWEQMEVVRALGKEPRLANQRADKIVALLGRHFPCGLHRWDKHGQPVFYVLFGRIEEEAIVRKLKQVANVGQAPEDVVWEMLQHLIGVGEWLAYYQQMQYDAGRLDVDATEGLIRATTIVVDMKGFGYSMIWKPAIDLAVSCLKKLFRYYAECVHQVLVVNAPSMVSFGYRIVRPAVPATVQAKVRIAGPDASLALLKEYIDEAFIPAHLGGQCSCEGGCCTDYNPNPQDVLTATEEHQYGGVSTDDITLRAGAAHRIVFALRQKETVVWDFISASGHDIAFATFFVPSSQCAGVDMEKADVRSLEAYVVSKTNPSEGSDEYKATEDGVLVLVWDNKQSWVTTKHLQMKVFKQQDLGKVF</sequence>
<dbReference type="SUPFAM" id="SSF101576">
    <property type="entry name" value="Supernatant protein factor (SPF), C-terminal domain"/>
    <property type="match status" value="1"/>
</dbReference>
<dbReference type="Gene3D" id="2.60.120.680">
    <property type="entry name" value="GOLD domain"/>
    <property type="match status" value="1"/>
</dbReference>
<dbReference type="EMBL" id="LGTL01000012">
    <property type="protein sequence ID" value="KPA78748.1"/>
    <property type="molecule type" value="Genomic_DNA"/>
</dbReference>
<evidence type="ECO:0000313" key="2">
    <source>
        <dbReference type="EMBL" id="KPA78748.1"/>
    </source>
</evidence>
<dbReference type="RefSeq" id="XP_015657187.1">
    <property type="nucleotide sequence ID" value="XM_015804053.1"/>
</dbReference>
<dbReference type="InterPro" id="IPR036865">
    <property type="entry name" value="CRAL-TRIO_dom_sf"/>
</dbReference>
<gene>
    <name evidence="2" type="ORF">ABB37_05866</name>
</gene>
<dbReference type="SUPFAM" id="SSF46938">
    <property type="entry name" value="CRAL/TRIO N-terminal domain"/>
    <property type="match status" value="1"/>
</dbReference>
<dbReference type="OrthoDB" id="1434354at2759"/>
<evidence type="ECO:0000313" key="3">
    <source>
        <dbReference type="Proteomes" id="UP000037923"/>
    </source>
</evidence>
<dbReference type="OMA" id="MIWKPAI"/>
<organism evidence="2 3">
    <name type="scientific">Leptomonas pyrrhocoris</name>
    <name type="common">Firebug parasite</name>
    <dbReference type="NCBI Taxonomy" id="157538"/>
    <lineage>
        <taxon>Eukaryota</taxon>
        <taxon>Discoba</taxon>
        <taxon>Euglenozoa</taxon>
        <taxon>Kinetoplastea</taxon>
        <taxon>Metakinetoplastina</taxon>
        <taxon>Trypanosomatida</taxon>
        <taxon>Trypanosomatidae</taxon>
        <taxon>Leishmaniinae</taxon>
        <taxon>Leptomonas</taxon>
    </lineage>
</organism>
<dbReference type="Gene3D" id="3.40.525.10">
    <property type="entry name" value="CRAL-TRIO lipid binding domain"/>
    <property type="match status" value="1"/>
</dbReference>
<accession>A0A0N0DUE2</accession>
<dbReference type="PANTHER" id="PTHR45657:SF1">
    <property type="entry name" value="CRAL-TRIO DOMAIN-CONTAINING PROTEIN YKL091C-RELATED"/>
    <property type="match status" value="1"/>
</dbReference>
<evidence type="ECO:0000259" key="1">
    <source>
        <dbReference type="PROSITE" id="PS50191"/>
    </source>
</evidence>
<dbReference type="GeneID" id="26906156"/>
<comment type="caution">
    <text evidence="2">The sequence shown here is derived from an EMBL/GenBank/DDBJ whole genome shotgun (WGS) entry which is preliminary data.</text>
</comment>
<dbReference type="PROSITE" id="PS50191">
    <property type="entry name" value="CRAL_TRIO"/>
    <property type="match status" value="1"/>
</dbReference>
<dbReference type="InterPro" id="IPR001251">
    <property type="entry name" value="CRAL-TRIO_dom"/>
</dbReference>
<name>A0A0N0DUE2_LEPPY</name>
<dbReference type="AlphaFoldDB" id="A0A0N0DUE2"/>
<dbReference type="CDD" id="cd00170">
    <property type="entry name" value="SEC14"/>
    <property type="match status" value="1"/>
</dbReference>
<keyword evidence="3" id="KW-1185">Reference proteome</keyword>
<dbReference type="Pfam" id="PF00650">
    <property type="entry name" value="CRAL_TRIO"/>
    <property type="match status" value="1"/>
</dbReference>
<dbReference type="InterPro" id="IPR051026">
    <property type="entry name" value="PI/PC_transfer"/>
</dbReference>
<reference evidence="2 3" key="1">
    <citation type="submission" date="2015-07" db="EMBL/GenBank/DDBJ databases">
        <title>High-quality genome of monoxenous trypanosomatid Leptomonas pyrrhocoris.</title>
        <authorList>
            <person name="Flegontov P."/>
            <person name="Butenko A."/>
            <person name="Firsov S."/>
            <person name="Vlcek C."/>
            <person name="Logacheva M.D."/>
            <person name="Field M."/>
            <person name="Filatov D."/>
            <person name="Flegontova O."/>
            <person name="Gerasimov E."/>
            <person name="Jackson A.P."/>
            <person name="Kelly S."/>
            <person name="Opperdoes F."/>
            <person name="O'Reilly A."/>
            <person name="Votypka J."/>
            <person name="Yurchenko V."/>
            <person name="Lukes J."/>
        </authorList>
    </citation>
    <scope>NUCLEOTIDE SEQUENCE [LARGE SCALE GENOMIC DNA]</scope>
    <source>
        <strain evidence="2">H10</strain>
    </source>
</reference>
<dbReference type="SUPFAM" id="SSF52087">
    <property type="entry name" value="CRAL/TRIO domain"/>
    <property type="match status" value="1"/>
</dbReference>